<evidence type="ECO:0000256" key="2">
    <source>
        <dbReference type="ARBA" id="ARBA00022737"/>
    </source>
</evidence>
<dbReference type="SUPFAM" id="SSF57667">
    <property type="entry name" value="beta-beta-alpha zinc fingers"/>
    <property type="match status" value="3"/>
</dbReference>
<comment type="similarity">
    <text evidence="6">Belongs to the snail C2H2-type zinc-finger protein family.</text>
</comment>
<keyword evidence="2" id="KW-0677">Repeat</keyword>
<dbReference type="GO" id="GO:0000981">
    <property type="term" value="F:DNA-binding transcription factor activity, RNA polymerase II-specific"/>
    <property type="evidence" value="ECO:0007669"/>
    <property type="project" value="TreeGrafter"/>
</dbReference>
<dbReference type="GO" id="GO:0008270">
    <property type="term" value="F:zinc ion binding"/>
    <property type="evidence" value="ECO:0007669"/>
    <property type="project" value="UniProtKB-KW"/>
</dbReference>
<evidence type="ECO:0000256" key="4">
    <source>
        <dbReference type="ARBA" id="ARBA00022833"/>
    </source>
</evidence>
<dbReference type="InterPro" id="IPR050527">
    <property type="entry name" value="Snail/Krueppel_Znf"/>
</dbReference>
<dbReference type="PANTHER" id="PTHR24388:SF99">
    <property type="entry name" value="GASTRULA ZINC FINGER PROTEIN XLCGF52.1-LIKE ISOFORM X1-RELATED"/>
    <property type="match status" value="1"/>
</dbReference>
<gene>
    <name evidence="8" type="ORF">CTOB1V02_LOCUS14194</name>
</gene>
<dbReference type="OrthoDB" id="6077919at2759"/>
<dbReference type="GO" id="GO:0000978">
    <property type="term" value="F:RNA polymerase II cis-regulatory region sequence-specific DNA binding"/>
    <property type="evidence" value="ECO:0007669"/>
    <property type="project" value="TreeGrafter"/>
</dbReference>
<evidence type="ECO:0000256" key="7">
    <source>
        <dbReference type="SAM" id="MobiDB-lite"/>
    </source>
</evidence>
<name>A0A7R8ZYD5_9CRUS</name>
<dbReference type="EMBL" id="OB678664">
    <property type="protein sequence ID" value="CAD7236379.1"/>
    <property type="molecule type" value="Genomic_DNA"/>
</dbReference>
<dbReference type="PROSITE" id="PS50157">
    <property type="entry name" value="ZINC_FINGER_C2H2_2"/>
    <property type="match status" value="5"/>
</dbReference>
<dbReference type="FunFam" id="3.30.160.60:FF:000417">
    <property type="entry name" value="Zinc finger protein"/>
    <property type="match status" value="1"/>
</dbReference>
<dbReference type="PANTHER" id="PTHR24388">
    <property type="entry name" value="ZINC FINGER PROTEIN"/>
    <property type="match status" value="1"/>
</dbReference>
<reference evidence="8" key="1">
    <citation type="submission" date="2020-11" db="EMBL/GenBank/DDBJ databases">
        <authorList>
            <person name="Tran Van P."/>
        </authorList>
    </citation>
    <scope>NUCLEOTIDE SEQUENCE</scope>
</reference>
<evidence type="ECO:0000256" key="1">
    <source>
        <dbReference type="ARBA" id="ARBA00022723"/>
    </source>
</evidence>
<feature type="compositionally biased region" description="Polar residues" evidence="7">
    <location>
        <begin position="1"/>
        <end position="10"/>
    </location>
</feature>
<keyword evidence="1" id="KW-0479">Metal-binding</keyword>
<feature type="compositionally biased region" description="Polar residues" evidence="7">
    <location>
        <begin position="19"/>
        <end position="29"/>
    </location>
</feature>
<evidence type="ECO:0000256" key="3">
    <source>
        <dbReference type="ARBA" id="ARBA00022771"/>
    </source>
</evidence>
<dbReference type="Gene3D" id="3.30.160.60">
    <property type="entry name" value="Classic Zinc Finger"/>
    <property type="match status" value="5"/>
</dbReference>
<keyword evidence="3" id="KW-0863">Zinc-finger</keyword>
<evidence type="ECO:0000256" key="6">
    <source>
        <dbReference type="ARBA" id="ARBA00037948"/>
    </source>
</evidence>
<dbReference type="PROSITE" id="PS00028">
    <property type="entry name" value="ZINC_FINGER_C2H2_1"/>
    <property type="match status" value="4"/>
</dbReference>
<dbReference type="FunFam" id="3.30.160.60:FF:000557">
    <property type="entry name" value="zinc finger and SCAN domain-containing protein 29"/>
    <property type="match status" value="1"/>
</dbReference>
<organism evidence="8">
    <name type="scientific">Cyprideis torosa</name>
    <dbReference type="NCBI Taxonomy" id="163714"/>
    <lineage>
        <taxon>Eukaryota</taxon>
        <taxon>Metazoa</taxon>
        <taxon>Ecdysozoa</taxon>
        <taxon>Arthropoda</taxon>
        <taxon>Crustacea</taxon>
        <taxon>Oligostraca</taxon>
        <taxon>Ostracoda</taxon>
        <taxon>Podocopa</taxon>
        <taxon>Podocopida</taxon>
        <taxon>Cytherocopina</taxon>
        <taxon>Cytheroidea</taxon>
        <taxon>Cytherideidae</taxon>
        <taxon>Cyprideis</taxon>
    </lineage>
</organism>
<keyword evidence="5" id="KW-0539">Nucleus</keyword>
<proteinExistence type="inferred from homology"/>
<sequence length="236" mass="26226">MQSLDETLNFTKLEDSEVSSDPNDFSRSGETLPLPDITPGSMGNKYRTSGLPDQMEVNENEGTVRKRMKSKGHCQQKKHFACAVCSKSLSTKQRLQSHEFTHTGGKPFACKTHTLIHTGEKPFTCGLCGKSFARSCYLSSHKLIHTGKKAFGCRVCGKAFAQSSALSSHTLIHSGEKPFTCRICGKSFRRNGDLSTHTLIHTGEKPFACRTCGKSFAQSGHLRTHELTQDLWKRIW</sequence>
<accession>A0A7R8ZYD5</accession>
<feature type="region of interest" description="Disordered" evidence="7">
    <location>
        <begin position="1"/>
        <end position="53"/>
    </location>
</feature>
<protein>
    <submittedName>
        <fullName evidence="8">Uncharacterized protein</fullName>
    </submittedName>
</protein>
<dbReference type="InterPro" id="IPR013087">
    <property type="entry name" value="Znf_C2H2_type"/>
</dbReference>
<dbReference type="Pfam" id="PF00096">
    <property type="entry name" value="zf-C2H2"/>
    <property type="match status" value="4"/>
</dbReference>
<dbReference type="SMART" id="SM00355">
    <property type="entry name" value="ZnF_C2H2"/>
    <property type="match status" value="5"/>
</dbReference>
<keyword evidence="4" id="KW-0862">Zinc</keyword>
<dbReference type="AlphaFoldDB" id="A0A7R8ZYD5"/>
<evidence type="ECO:0000256" key="5">
    <source>
        <dbReference type="ARBA" id="ARBA00023242"/>
    </source>
</evidence>
<evidence type="ECO:0000313" key="8">
    <source>
        <dbReference type="EMBL" id="CAD7236379.1"/>
    </source>
</evidence>
<dbReference type="InterPro" id="IPR036236">
    <property type="entry name" value="Znf_C2H2_sf"/>
</dbReference>
<dbReference type="FunFam" id="3.30.160.60:FF:000624">
    <property type="entry name" value="zinc finger protein 697"/>
    <property type="match status" value="2"/>
</dbReference>